<dbReference type="InterPro" id="IPR004808">
    <property type="entry name" value="AP_endonuc_1"/>
</dbReference>
<dbReference type="PROSITE" id="PS00726">
    <property type="entry name" value="AP_NUCLEASE_F1_1"/>
    <property type="match status" value="1"/>
</dbReference>
<dbReference type="STRING" id="35608.A0A2U1KDW1"/>
<keyword evidence="5" id="KW-0460">Magnesium</keyword>
<protein>
    <submittedName>
        <fullName evidence="7">RNA-directed DNA polymerase, eukaryota</fullName>
    </submittedName>
</protein>
<dbReference type="GO" id="GO:0005634">
    <property type="term" value="C:nucleus"/>
    <property type="evidence" value="ECO:0007669"/>
    <property type="project" value="TreeGrafter"/>
</dbReference>
<dbReference type="OrthoDB" id="1881450at2759"/>
<proteinExistence type="inferred from homology"/>
<evidence type="ECO:0000256" key="1">
    <source>
        <dbReference type="ARBA" id="ARBA00001946"/>
    </source>
</evidence>
<dbReference type="PANTHER" id="PTHR22748">
    <property type="entry name" value="AP ENDONUCLEASE"/>
    <property type="match status" value="1"/>
</dbReference>
<keyword evidence="7" id="KW-0695">RNA-directed DNA polymerase</keyword>
<dbReference type="Gene3D" id="3.60.10.10">
    <property type="entry name" value="Endonuclease/exonuclease/phosphatase"/>
    <property type="match status" value="1"/>
</dbReference>
<dbReference type="AlphaFoldDB" id="A0A2U1KDW1"/>
<comment type="similarity">
    <text evidence="2">Belongs to the DNA repair enzymes AP/ExoA family.</text>
</comment>
<keyword evidence="7" id="KW-0808">Transferase</keyword>
<dbReference type="GO" id="GO:0003964">
    <property type="term" value="F:RNA-directed DNA polymerase activity"/>
    <property type="evidence" value="ECO:0007669"/>
    <property type="project" value="UniProtKB-KW"/>
</dbReference>
<reference evidence="7 8" key="1">
    <citation type="journal article" date="2018" name="Mol. Plant">
        <title>The genome of Artemisia annua provides insight into the evolution of Asteraceae family and artemisinin biosynthesis.</title>
        <authorList>
            <person name="Shen Q."/>
            <person name="Zhang L."/>
            <person name="Liao Z."/>
            <person name="Wang S."/>
            <person name="Yan T."/>
            <person name="Shi P."/>
            <person name="Liu M."/>
            <person name="Fu X."/>
            <person name="Pan Q."/>
            <person name="Wang Y."/>
            <person name="Lv Z."/>
            <person name="Lu X."/>
            <person name="Zhang F."/>
            <person name="Jiang W."/>
            <person name="Ma Y."/>
            <person name="Chen M."/>
            <person name="Hao X."/>
            <person name="Li L."/>
            <person name="Tang Y."/>
            <person name="Lv G."/>
            <person name="Zhou Y."/>
            <person name="Sun X."/>
            <person name="Brodelius P.E."/>
            <person name="Rose J.K.C."/>
            <person name="Tang K."/>
        </authorList>
    </citation>
    <scope>NUCLEOTIDE SEQUENCE [LARGE SCALE GENOMIC DNA]</scope>
    <source>
        <strain evidence="8">cv. Huhao1</strain>
        <tissue evidence="7">Leaf</tissue>
    </source>
</reference>
<evidence type="ECO:0000256" key="2">
    <source>
        <dbReference type="ARBA" id="ARBA00007092"/>
    </source>
</evidence>
<organism evidence="7 8">
    <name type="scientific">Artemisia annua</name>
    <name type="common">Sweet wormwood</name>
    <dbReference type="NCBI Taxonomy" id="35608"/>
    <lineage>
        <taxon>Eukaryota</taxon>
        <taxon>Viridiplantae</taxon>
        <taxon>Streptophyta</taxon>
        <taxon>Embryophyta</taxon>
        <taxon>Tracheophyta</taxon>
        <taxon>Spermatophyta</taxon>
        <taxon>Magnoliopsida</taxon>
        <taxon>eudicotyledons</taxon>
        <taxon>Gunneridae</taxon>
        <taxon>Pentapetalae</taxon>
        <taxon>asterids</taxon>
        <taxon>campanulids</taxon>
        <taxon>Asterales</taxon>
        <taxon>Asteraceae</taxon>
        <taxon>Asteroideae</taxon>
        <taxon>Anthemideae</taxon>
        <taxon>Artemisiinae</taxon>
        <taxon>Artemisia</taxon>
    </lineage>
</organism>
<dbReference type="GO" id="GO:0008081">
    <property type="term" value="F:phosphoric diester hydrolase activity"/>
    <property type="evidence" value="ECO:0007669"/>
    <property type="project" value="TreeGrafter"/>
</dbReference>
<keyword evidence="4" id="KW-0378">Hydrolase</keyword>
<keyword evidence="3" id="KW-0479">Metal-binding</keyword>
<accession>A0A2U1KDW1</accession>
<sequence length="370" mass="41010">MNIKEKKLINTYCAQIQSVCVCASSSKRREKREVSPSSSVGSGGDRLRKKCKSYVDEADEGEEFAKTFNQGKGMEENINVKKKVGRRSVTKAFEVARQTGVHGLGEITKGISDVYKEYYGRVVITIQYSDSGVKTMKKQKVGELIGVSWALAEGEKELGSSVQVRMTDGQDVAGQPQGMGEAGKKGWVRSIIREEQPDVIGLQETKCGMIDEFWIEDLWGGKGYGFAQLPANGNSGGIILIWDTRVFTCKEAVGDERFAAVKGVWKGREDDIFFVCVYGPHVSNQKASLWDRLAGLMDRWRGAWCIFGDLNVIRNRDDRLNSQVNVKEMNDFNDFINNSSILSVCGATSVQFLFILVQCKIKAGAEMVSA</sequence>
<gene>
    <name evidence="7" type="ORF">CTI12_AA612630</name>
</gene>
<evidence type="ECO:0000256" key="4">
    <source>
        <dbReference type="ARBA" id="ARBA00022801"/>
    </source>
</evidence>
<dbReference type="GO" id="GO:0008311">
    <property type="term" value="F:double-stranded DNA 3'-5' DNA exonuclease activity"/>
    <property type="evidence" value="ECO:0007669"/>
    <property type="project" value="TreeGrafter"/>
</dbReference>
<dbReference type="InterPro" id="IPR036691">
    <property type="entry name" value="Endo/exonu/phosph_ase_sf"/>
</dbReference>
<dbReference type="InterPro" id="IPR005135">
    <property type="entry name" value="Endo/exonuclease/phosphatase"/>
</dbReference>
<keyword evidence="7" id="KW-0548">Nucleotidyltransferase</keyword>
<dbReference type="GO" id="GO:0003906">
    <property type="term" value="F:DNA-(apurinic or apyrimidinic site) endonuclease activity"/>
    <property type="evidence" value="ECO:0007669"/>
    <property type="project" value="TreeGrafter"/>
</dbReference>
<dbReference type="Proteomes" id="UP000245207">
    <property type="component" value="Unassembled WGS sequence"/>
</dbReference>
<dbReference type="InterPro" id="IPR020847">
    <property type="entry name" value="AP_endonuclease_F1_BS"/>
</dbReference>
<comment type="caution">
    <text evidence="7">The sequence shown here is derived from an EMBL/GenBank/DDBJ whole genome shotgun (WGS) entry which is preliminary data.</text>
</comment>
<feature type="domain" description="Endonuclease/exonuclease/phosphatase" evidence="6">
    <location>
        <begin position="188"/>
        <end position="320"/>
    </location>
</feature>
<keyword evidence="8" id="KW-1185">Reference proteome</keyword>
<dbReference type="Pfam" id="PF03372">
    <property type="entry name" value="Exo_endo_phos"/>
    <property type="match status" value="1"/>
</dbReference>
<dbReference type="GO" id="GO:0046872">
    <property type="term" value="F:metal ion binding"/>
    <property type="evidence" value="ECO:0007669"/>
    <property type="project" value="UniProtKB-KW"/>
</dbReference>
<comment type="cofactor">
    <cofactor evidence="1">
        <name>Mg(2+)</name>
        <dbReference type="ChEBI" id="CHEBI:18420"/>
    </cofactor>
</comment>
<evidence type="ECO:0000256" key="3">
    <source>
        <dbReference type="ARBA" id="ARBA00022723"/>
    </source>
</evidence>
<name>A0A2U1KDW1_ARTAN</name>
<dbReference type="PANTHER" id="PTHR22748:SF11">
    <property type="entry name" value="OS07G0184032 PROTEIN"/>
    <property type="match status" value="1"/>
</dbReference>
<dbReference type="SUPFAM" id="SSF56219">
    <property type="entry name" value="DNase I-like"/>
    <property type="match status" value="1"/>
</dbReference>
<evidence type="ECO:0000259" key="6">
    <source>
        <dbReference type="Pfam" id="PF03372"/>
    </source>
</evidence>
<dbReference type="EMBL" id="PKPP01021015">
    <property type="protein sequence ID" value="PWA34962.1"/>
    <property type="molecule type" value="Genomic_DNA"/>
</dbReference>
<evidence type="ECO:0000313" key="8">
    <source>
        <dbReference type="Proteomes" id="UP000245207"/>
    </source>
</evidence>
<evidence type="ECO:0000313" key="7">
    <source>
        <dbReference type="EMBL" id="PWA34962.1"/>
    </source>
</evidence>
<dbReference type="GO" id="GO:0003677">
    <property type="term" value="F:DNA binding"/>
    <property type="evidence" value="ECO:0007669"/>
    <property type="project" value="InterPro"/>
</dbReference>
<evidence type="ECO:0000256" key="5">
    <source>
        <dbReference type="ARBA" id="ARBA00022842"/>
    </source>
</evidence>
<dbReference type="GO" id="GO:0006284">
    <property type="term" value="P:base-excision repair"/>
    <property type="evidence" value="ECO:0007669"/>
    <property type="project" value="TreeGrafter"/>
</dbReference>